<dbReference type="PANTHER" id="PTHR30502:SF0">
    <property type="entry name" value="PHOSPHOENOLPYRUVATE CARBOXYLASE FAMILY PROTEIN"/>
    <property type="match status" value="1"/>
</dbReference>
<evidence type="ECO:0000256" key="1">
    <source>
        <dbReference type="ARBA" id="ARBA00005568"/>
    </source>
</evidence>
<comment type="similarity">
    <text evidence="1">Belongs to the HpcH/HpaI aldolase family.</text>
</comment>
<dbReference type="SUPFAM" id="SSF51621">
    <property type="entry name" value="Phosphoenolpyruvate/pyruvate domain"/>
    <property type="match status" value="1"/>
</dbReference>
<evidence type="ECO:0000256" key="2">
    <source>
        <dbReference type="ARBA" id="ARBA00022723"/>
    </source>
</evidence>
<feature type="domain" description="HpcH/HpaI aldolase/citrate lyase" evidence="4">
    <location>
        <begin position="33"/>
        <end position="217"/>
    </location>
</feature>
<dbReference type="InterPro" id="IPR015813">
    <property type="entry name" value="Pyrv/PenolPyrv_kinase-like_dom"/>
</dbReference>
<dbReference type="Proteomes" id="UP001501671">
    <property type="component" value="Unassembled WGS sequence"/>
</dbReference>
<dbReference type="EMBL" id="BAABFO010000005">
    <property type="protein sequence ID" value="GAA4328347.1"/>
    <property type="molecule type" value="Genomic_DNA"/>
</dbReference>
<accession>A0ABP8GQS5</accession>
<evidence type="ECO:0000259" key="4">
    <source>
        <dbReference type="Pfam" id="PF03328"/>
    </source>
</evidence>
<gene>
    <name evidence="5" type="ORF">GCM10023144_14060</name>
</gene>
<evidence type="ECO:0000313" key="6">
    <source>
        <dbReference type="Proteomes" id="UP001501671"/>
    </source>
</evidence>
<dbReference type="InterPro" id="IPR005000">
    <property type="entry name" value="Aldolase/citrate-lyase_domain"/>
</dbReference>
<proteinExistence type="inferred from homology"/>
<dbReference type="Gene3D" id="3.20.20.60">
    <property type="entry name" value="Phosphoenolpyruvate-binding domains"/>
    <property type="match status" value="1"/>
</dbReference>
<evidence type="ECO:0000313" key="5">
    <source>
        <dbReference type="EMBL" id="GAA4328347.1"/>
    </source>
</evidence>
<reference evidence="6" key="1">
    <citation type="journal article" date="2019" name="Int. J. Syst. Evol. Microbiol.">
        <title>The Global Catalogue of Microorganisms (GCM) 10K type strain sequencing project: providing services to taxonomists for standard genome sequencing and annotation.</title>
        <authorList>
            <consortium name="The Broad Institute Genomics Platform"/>
            <consortium name="The Broad Institute Genome Sequencing Center for Infectious Disease"/>
            <person name="Wu L."/>
            <person name="Ma J."/>
        </authorList>
    </citation>
    <scope>NUCLEOTIDE SEQUENCE [LARGE SCALE GENOMIC DNA]</scope>
    <source>
        <strain evidence="6">JCM 17666</strain>
    </source>
</reference>
<dbReference type="PANTHER" id="PTHR30502">
    <property type="entry name" value="2-KETO-3-DEOXY-L-RHAMNONATE ALDOLASE"/>
    <property type="match status" value="1"/>
</dbReference>
<dbReference type="InterPro" id="IPR050251">
    <property type="entry name" value="HpcH-HpaI_aldolase"/>
</dbReference>
<dbReference type="GO" id="GO:0016829">
    <property type="term" value="F:lyase activity"/>
    <property type="evidence" value="ECO:0007669"/>
    <property type="project" value="UniProtKB-KW"/>
</dbReference>
<keyword evidence="6" id="KW-1185">Reference proteome</keyword>
<name>A0ABP8GQS5_9BURK</name>
<evidence type="ECO:0000256" key="3">
    <source>
        <dbReference type="ARBA" id="ARBA00023239"/>
    </source>
</evidence>
<organism evidence="5 6">
    <name type="scientific">Pigmentiphaga soli</name>
    <dbReference type="NCBI Taxonomy" id="1007095"/>
    <lineage>
        <taxon>Bacteria</taxon>
        <taxon>Pseudomonadati</taxon>
        <taxon>Pseudomonadota</taxon>
        <taxon>Betaproteobacteria</taxon>
        <taxon>Burkholderiales</taxon>
        <taxon>Alcaligenaceae</taxon>
        <taxon>Pigmentiphaga</taxon>
    </lineage>
</organism>
<keyword evidence="2" id="KW-0479">Metal-binding</keyword>
<protein>
    <submittedName>
        <fullName evidence="5">Aldolase/citrate lyase family protein</fullName>
    </submittedName>
</protein>
<dbReference type="Pfam" id="PF03328">
    <property type="entry name" value="HpcH_HpaI"/>
    <property type="match status" value="1"/>
</dbReference>
<dbReference type="InterPro" id="IPR040442">
    <property type="entry name" value="Pyrv_kinase-like_dom_sf"/>
</dbReference>
<keyword evidence="3 5" id="KW-0456">Lyase</keyword>
<comment type="caution">
    <text evidence="5">The sequence shown here is derived from an EMBL/GenBank/DDBJ whole genome shotgun (WGS) entry which is preliminary data.</text>
</comment>
<dbReference type="RefSeq" id="WP_345247725.1">
    <property type="nucleotide sequence ID" value="NZ_BAABFO010000005.1"/>
</dbReference>
<sequence>MDAPRSPLPRNTLAEALGAGRLALAMIVKQVEAPGIANAAKTAGYDAVYVDLEYGVIPEPAATPISQAALKAGITALIRIPSADPACATRRLQAGALGIVVPKITSVDQVHAMVRACKCAPYGDRPIPEDWFAGDAARLSDDDKRAAVNALTTLVVMLESPQALALAEEIAAIAGVDILHIGTTDLTSSMGFPNQFGRPEIEQAYARVIAACRAHGKTPGGGGLGTNQEVTRKVIQMGVRFITAGNEWAFMAAAAKERAASLHAIPL</sequence>